<evidence type="ECO:0000313" key="2">
    <source>
        <dbReference type="EMBL" id="KAF0984863.1"/>
    </source>
</evidence>
<dbReference type="Proteomes" id="UP000444721">
    <property type="component" value="Unassembled WGS sequence"/>
</dbReference>
<feature type="compositionally biased region" description="Low complexity" evidence="1">
    <location>
        <begin position="148"/>
        <end position="161"/>
    </location>
</feature>
<organism evidence="2 3">
    <name type="scientific">Naegleria fowleri</name>
    <name type="common">Brain eating amoeba</name>
    <dbReference type="NCBI Taxonomy" id="5763"/>
    <lineage>
        <taxon>Eukaryota</taxon>
        <taxon>Discoba</taxon>
        <taxon>Heterolobosea</taxon>
        <taxon>Tetramitia</taxon>
        <taxon>Eutetramitia</taxon>
        <taxon>Vahlkampfiidae</taxon>
        <taxon>Naegleria</taxon>
    </lineage>
</organism>
<name>A0A6A5C387_NAEFO</name>
<dbReference type="VEuPathDB" id="AmoebaDB:FDP41_000762"/>
<keyword evidence="3" id="KW-1185">Reference proteome</keyword>
<sequence>MLQDLKPLPTARKSVGVLGTASSGELAKEQVVNRAMMVSSGSGSGAATGVVRTMPGVVLSPATNSSITDPEKQSALPSSSSSSPTKDQALENSSQASKPTLENSEGIVYDSSEEEEEDADILEETDTDHDNDQQASSEEEVVQRTTRSSARAASSLSSSNSAKRDNDKDASQRQNQLASLRFSEKFKQGSEDEEGHPAVFDSDDDEEEDTHRKFAENVSKAIPKQKVAEPSRKKQKMTNTMDASTTNDSAAHTEVKQSNVISIEPHSVLFKFICSTTTNVELRHKLKQDFEDEKYVILRKKYNLKTPSRKGRISDNEVKLIKKYIEITSSLRLVRHPLSLTLFNNTKSLEEDRIKTWGNDSQEDEVNTTNVKHFIATITGRSFDLISSVWKKEERNVHHRFVIYLEQMRYHFEVFVQPNTVHMDREQEEELKEIYISLLGLLKQYQDIVNTRREERKNGMLRETSIELSKFAKILSNLDDHFSRLDAYQRAYNEELHDALWTCAVKYLLA</sequence>
<dbReference type="EMBL" id="VFQX01000002">
    <property type="protein sequence ID" value="KAF0984863.1"/>
    <property type="molecule type" value="Genomic_DNA"/>
</dbReference>
<protein>
    <submittedName>
        <fullName evidence="2">Uncharacterized protein</fullName>
    </submittedName>
</protein>
<dbReference type="RefSeq" id="XP_044569576.1">
    <property type="nucleotide sequence ID" value="XM_044711384.1"/>
</dbReference>
<comment type="caution">
    <text evidence="2">The sequence shown here is derived from an EMBL/GenBank/DDBJ whole genome shotgun (WGS) entry which is preliminary data.</text>
</comment>
<accession>A0A6A5C387</accession>
<gene>
    <name evidence="2" type="ORF">FDP41_000762</name>
</gene>
<dbReference type="OrthoDB" id="10366607at2759"/>
<dbReference type="AlphaFoldDB" id="A0A6A5C387"/>
<feature type="compositionally biased region" description="Polar residues" evidence="1">
    <location>
        <begin position="237"/>
        <end position="252"/>
    </location>
</feature>
<dbReference type="GeneID" id="68107980"/>
<proteinExistence type="predicted"/>
<feature type="region of interest" description="Disordered" evidence="1">
    <location>
        <begin position="60"/>
        <end position="252"/>
    </location>
</feature>
<evidence type="ECO:0000256" key="1">
    <source>
        <dbReference type="SAM" id="MobiDB-lite"/>
    </source>
</evidence>
<feature type="compositionally biased region" description="Acidic residues" evidence="1">
    <location>
        <begin position="111"/>
        <end position="129"/>
    </location>
</feature>
<reference evidence="2 3" key="1">
    <citation type="journal article" date="2019" name="Sci. Rep.">
        <title>Nanopore sequencing improves the draft genome of the human pathogenic amoeba Naegleria fowleri.</title>
        <authorList>
            <person name="Liechti N."/>
            <person name="Schurch N."/>
            <person name="Bruggmann R."/>
            <person name="Wittwer M."/>
        </authorList>
    </citation>
    <scope>NUCLEOTIDE SEQUENCE [LARGE SCALE GENOMIC DNA]</scope>
    <source>
        <strain evidence="2 3">ATCC 30894</strain>
    </source>
</reference>
<dbReference type="VEuPathDB" id="AmoebaDB:NF0108300"/>
<feature type="compositionally biased region" description="Basic and acidic residues" evidence="1">
    <location>
        <begin position="162"/>
        <end position="171"/>
    </location>
</feature>
<evidence type="ECO:0000313" key="3">
    <source>
        <dbReference type="Proteomes" id="UP000444721"/>
    </source>
</evidence>
<feature type="compositionally biased region" description="Polar residues" evidence="1">
    <location>
        <begin position="84"/>
        <end position="103"/>
    </location>
</feature>
<dbReference type="VEuPathDB" id="AmoebaDB:NfTy_031710"/>